<keyword evidence="4" id="KW-1185">Reference proteome</keyword>
<gene>
    <name evidence="3" type="ORF">NP777_37995</name>
</gene>
<dbReference type="InterPro" id="IPR036291">
    <property type="entry name" value="NAD(P)-bd_dom_sf"/>
</dbReference>
<dbReference type="Pfam" id="PF13561">
    <property type="entry name" value="adh_short_C2"/>
    <property type="match status" value="1"/>
</dbReference>
<dbReference type="PANTHER" id="PTHR42760">
    <property type="entry name" value="SHORT-CHAIN DEHYDROGENASES/REDUCTASES FAMILY MEMBER"/>
    <property type="match status" value="1"/>
</dbReference>
<evidence type="ECO:0000313" key="4">
    <source>
        <dbReference type="Proteomes" id="UP001204746"/>
    </source>
</evidence>
<dbReference type="EMBL" id="JANIAA010000040">
    <property type="protein sequence ID" value="MCQ8193938.1"/>
    <property type="molecule type" value="Genomic_DNA"/>
</dbReference>
<dbReference type="InterPro" id="IPR057326">
    <property type="entry name" value="KR_dom"/>
</dbReference>
<dbReference type="Proteomes" id="UP001204746">
    <property type="component" value="Unassembled WGS sequence"/>
</dbReference>
<accession>A0ABT1V960</accession>
<dbReference type="RefSeq" id="WP_256654734.1">
    <property type="nucleotide sequence ID" value="NZ_JANIAA010000040.1"/>
</dbReference>
<evidence type="ECO:0000256" key="1">
    <source>
        <dbReference type="ARBA" id="ARBA00006484"/>
    </source>
</evidence>
<feature type="domain" description="Ketoreductase" evidence="2">
    <location>
        <begin position="19"/>
        <end position="190"/>
    </location>
</feature>
<organism evidence="3 4">
    <name type="scientific">Streptomyces rugosispiralis</name>
    <dbReference type="NCBI Taxonomy" id="2967341"/>
    <lineage>
        <taxon>Bacteria</taxon>
        <taxon>Bacillati</taxon>
        <taxon>Actinomycetota</taxon>
        <taxon>Actinomycetes</taxon>
        <taxon>Kitasatosporales</taxon>
        <taxon>Streptomycetaceae</taxon>
        <taxon>Streptomyces</taxon>
    </lineage>
</organism>
<dbReference type="InterPro" id="IPR020904">
    <property type="entry name" value="Sc_DH/Rdtase_CS"/>
</dbReference>
<dbReference type="SMART" id="SM00822">
    <property type="entry name" value="PKS_KR"/>
    <property type="match status" value="1"/>
</dbReference>
<dbReference type="PRINTS" id="PR00081">
    <property type="entry name" value="GDHRDH"/>
</dbReference>
<dbReference type="PROSITE" id="PS00061">
    <property type="entry name" value="ADH_SHORT"/>
    <property type="match status" value="1"/>
</dbReference>
<evidence type="ECO:0000259" key="2">
    <source>
        <dbReference type="SMART" id="SM00822"/>
    </source>
</evidence>
<reference evidence="3 4" key="1">
    <citation type="submission" date="2022-07" db="EMBL/GenBank/DDBJ databases">
        <authorList>
            <person name="Phongsopitanun W."/>
            <person name="Tanasupawat S."/>
        </authorList>
    </citation>
    <scope>NUCLEOTIDE SEQUENCE [LARGE SCALE GENOMIC DNA]</scope>
    <source>
        <strain evidence="3 4">RCU-064</strain>
    </source>
</reference>
<dbReference type="SUPFAM" id="SSF51735">
    <property type="entry name" value="NAD(P)-binding Rossmann-fold domains"/>
    <property type="match status" value="1"/>
</dbReference>
<name>A0ABT1V960_9ACTN</name>
<dbReference type="PANTHER" id="PTHR42760:SF40">
    <property type="entry name" value="3-OXOACYL-[ACYL-CARRIER-PROTEIN] REDUCTASE, CHLOROPLASTIC"/>
    <property type="match status" value="1"/>
</dbReference>
<comment type="similarity">
    <text evidence="1">Belongs to the short-chain dehydrogenases/reductases (SDR) family.</text>
</comment>
<comment type="caution">
    <text evidence="3">The sequence shown here is derived from an EMBL/GenBank/DDBJ whole genome shotgun (WGS) entry which is preliminary data.</text>
</comment>
<dbReference type="Gene3D" id="3.40.50.720">
    <property type="entry name" value="NAD(P)-binding Rossmann-like Domain"/>
    <property type="match status" value="1"/>
</dbReference>
<evidence type="ECO:0000313" key="3">
    <source>
        <dbReference type="EMBL" id="MCQ8193938.1"/>
    </source>
</evidence>
<proteinExistence type="inferred from homology"/>
<dbReference type="CDD" id="cd05233">
    <property type="entry name" value="SDR_c"/>
    <property type="match status" value="1"/>
</dbReference>
<protein>
    <submittedName>
        <fullName evidence="3">SDR family oxidoreductase</fullName>
    </submittedName>
</protein>
<sequence length="270" mass="28073">MTDDDVTIAGAAPGHPRGRTVVVTGAARGIGHATACRLVAEGWRVVLADLGPDVLDAAHALDPSGQYATGVVADVSRTQDAQRLAAVAASAYDGAGALVANAAVGGPETALLDITDAEIRRVLDINFFGVLNCVRALRAQLERGPRPGRIVVLASLFAQVATPGAGAYSASKAASHSLMRTLSVEMAPRCTVNAVAPGYIMTAMHREEIDNRARRNGRTFDEERAALAATVPLGRHGTGEDVADAIHYLLDRADYITGHTVNVNGGVYTS</sequence>
<dbReference type="InterPro" id="IPR002347">
    <property type="entry name" value="SDR_fam"/>
</dbReference>